<dbReference type="EMBL" id="AP022572">
    <property type="protein sequence ID" value="BBX58224.1"/>
    <property type="molecule type" value="Genomic_DNA"/>
</dbReference>
<accession>A0A7I7LES4</accession>
<evidence type="ECO:0000256" key="1">
    <source>
        <dbReference type="SAM" id="Phobius"/>
    </source>
</evidence>
<evidence type="ECO:0000313" key="3">
    <source>
        <dbReference type="Proteomes" id="UP000467164"/>
    </source>
</evidence>
<protein>
    <recommendedName>
        <fullName evidence="4">Sulfolipid-1 exporter Sap</fullName>
    </recommendedName>
</protein>
<dbReference type="InterPro" id="IPR021315">
    <property type="entry name" value="Gap/Sap"/>
</dbReference>
<name>A0A7I7LES4_9MYCO</name>
<dbReference type="AlphaFoldDB" id="A0A7I7LES4"/>
<reference evidence="2 3" key="1">
    <citation type="journal article" date="2019" name="Emerg. Microbes Infect.">
        <title>Comprehensive subspecies identification of 175 nontuberculous mycobacteria species based on 7547 genomic profiles.</title>
        <authorList>
            <person name="Matsumoto Y."/>
            <person name="Kinjo T."/>
            <person name="Motooka D."/>
            <person name="Nabeya D."/>
            <person name="Jung N."/>
            <person name="Uechi K."/>
            <person name="Horii T."/>
            <person name="Iida T."/>
            <person name="Fujita J."/>
            <person name="Nakamura S."/>
        </authorList>
    </citation>
    <scope>NUCLEOTIDE SEQUENCE [LARGE SCALE GENOMIC DNA]</scope>
    <source>
        <strain evidence="2 3">JCM 12657</strain>
    </source>
</reference>
<keyword evidence="1" id="KW-1133">Transmembrane helix</keyword>
<proteinExistence type="predicted"/>
<keyword evidence="1" id="KW-0472">Membrane</keyword>
<evidence type="ECO:0008006" key="4">
    <source>
        <dbReference type="Google" id="ProtNLM"/>
    </source>
</evidence>
<organism evidence="2 3">
    <name type="scientific">Mycobacterium shottsii</name>
    <dbReference type="NCBI Taxonomy" id="133549"/>
    <lineage>
        <taxon>Bacteria</taxon>
        <taxon>Bacillati</taxon>
        <taxon>Actinomycetota</taxon>
        <taxon>Actinomycetes</taxon>
        <taxon>Mycobacteriales</taxon>
        <taxon>Mycobacteriaceae</taxon>
        <taxon>Mycobacterium</taxon>
        <taxon>Mycobacterium ulcerans group</taxon>
    </lineage>
</organism>
<gene>
    <name evidence="2" type="ORF">MSHO_35690</name>
</gene>
<feature type="transmembrane region" description="Helical" evidence="1">
    <location>
        <begin position="187"/>
        <end position="207"/>
    </location>
</feature>
<keyword evidence="3" id="KW-1185">Reference proteome</keyword>
<feature type="transmembrane region" description="Helical" evidence="1">
    <location>
        <begin position="41"/>
        <end position="63"/>
    </location>
</feature>
<sequence length="249" mass="25432">MGGGKMCTTVLILAVMTATEPVRLGVAIFLVSKPRPMVNLLAFWFGGMATGIGVALAVLLLLGDLANAIVDNVSSLAATSVVGHLQVGLGVVALLVAALVATGFSVRSPALVASGAGDSSTLMVAETPTRFSRLMASAQGALEGGFPWAAFVVGLSSAGPPPVEYLVALTAIGASGAAMGTQLSATFVYLLVMLAIIEIPLISYLVYPGRTEATMLWLRNWLRAHRRQIIAVAVGLAGIALVTNGMGTI</sequence>
<dbReference type="Proteomes" id="UP000467164">
    <property type="component" value="Chromosome"/>
</dbReference>
<feature type="transmembrane region" description="Helical" evidence="1">
    <location>
        <begin position="75"/>
        <end position="101"/>
    </location>
</feature>
<dbReference type="Pfam" id="PF11139">
    <property type="entry name" value="SfLAP"/>
    <property type="match status" value="1"/>
</dbReference>
<keyword evidence="1" id="KW-0812">Transmembrane</keyword>
<dbReference type="KEGG" id="msho:MSHO_35690"/>
<evidence type="ECO:0000313" key="2">
    <source>
        <dbReference type="EMBL" id="BBX58224.1"/>
    </source>
</evidence>
<feature type="transmembrane region" description="Helical" evidence="1">
    <location>
        <begin position="228"/>
        <end position="247"/>
    </location>
</feature>